<dbReference type="SUPFAM" id="SSF89895">
    <property type="entry name" value="FYSH domain"/>
    <property type="match status" value="1"/>
</dbReference>
<evidence type="ECO:0000259" key="1">
    <source>
        <dbReference type="Pfam" id="PF01172"/>
    </source>
</evidence>
<dbReference type="InterPro" id="IPR019783">
    <property type="entry name" value="SDO1/SBDS_N"/>
</dbReference>
<evidence type="ECO:0000313" key="3">
    <source>
        <dbReference type="Proteomes" id="UP000183365"/>
    </source>
</evidence>
<dbReference type="Proteomes" id="UP000183365">
    <property type="component" value="Unassembled WGS sequence"/>
</dbReference>
<accession>A0A1L0FIR3</accession>
<proteinExistence type="predicted"/>
<dbReference type="VEuPathDB" id="FungiDB:HGUI_01694"/>
<dbReference type="InterPro" id="IPR036786">
    <property type="entry name" value="Ribosome_mat_SBDS_N_sf"/>
</dbReference>
<sequence length="117" mass="13034">MSKLHFKGNQVDFILLLNDDISESDISSYKTNDSIDLAKLNQILALDNIYTTQNKKGNTGELIQVSKQEIENEFGTSNTDTVKDTIVRNGTLIDIDSSKGFNKRRYSNTNPNNGFGA</sequence>
<dbReference type="Pfam" id="PF01172">
    <property type="entry name" value="SBDS_N"/>
    <property type="match status" value="1"/>
</dbReference>
<dbReference type="AlphaFoldDB" id="A0A1L0FIR3"/>
<name>A0A1L0FIR3_9ASCO</name>
<dbReference type="OrthoDB" id="2567806at2759"/>
<feature type="domain" description="Ribosome maturation protein SDO1/SBDS N-terminal" evidence="1">
    <location>
        <begin position="2"/>
        <end position="92"/>
    </location>
</feature>
<protein>
    <recommendedName>
        <fullName evidence="1">Ribosome maturation protein SDO1/SBDS N-terminal domain-containing protein</fullName>
    </recommendedName>
</protein>
<gene>
    <name evidence="2" type="ORF">HGUI_01694</name>
</gene>
<keyword evidence="3" id="KW-1185">Reference proteome</keyword>
<reference evidence="3" key="1">
    <citation type="submission" date="2016-11" db="EMBL/GenBank/DDBJ databases">
        <authorList>
            <person name="Guldener U."/>
        </authorList>
    </citation>
    <scope>NUCLEOTIDE SEQUENCE [LARGE SCALE GENOMIC DNA]</scope>
</reference>
<organism evidence="2 3">
    <name type="scientific">Hanseniaspora guilliermondii</name>
    <dbReference type="NCBI Taxonomy" id="56406"/>
    <lineage>
        <taxon>Eukaryota</taxon>
        <taxon>Fungi</taxon>
        <taxon>Dikarya</taxon>
        <taxon>Ascomycota</taxon>
        <taxon>Saccharomycotina</taxon>
        <taxon>Saccharomycetes</taxon>
        <taxon>Saccharomycodales</taxon>
        <taxon>Saccharomycodaceae</taxon>
        <taxon>Hanseniaspora</taxon>
    </lineage>
</organism>
<dbReference type="Gene3D" id="3.30.1250.10">
    <property type="entry name" value="Ribosome maturation protein SBDS, N-terminal domain"/>
    <property type="match status" value="1"/>
</dbReference>
<dbReference type="EMBL" id="FQNF01000024">
    <property type="protein sequence ID" value="SGZ39494.1"/>
    <property type="molecule type" value="Genomic_DNA"/>
</dbReference>
<evidence type="ECO:0000313" key="2">
    <source>
        <dbReference type="EMBL" id="SGZ39494.1"/>
    </source>
</evidence>